<sequence>MKPTESNLKEAFNFYDKDHDGLINSKLLLSALRALGINPNEEEVREMLLDVGLDESDRIKFDDFVFIANKQLQSRNPKNEILKAFKVFDTNNDGKINTEEFVHIMTNLCEPLTKEEINEIIHEADPNNQGFIDINSFANALFL</sequence>
<dbReference type="Pfam" id="PF13499">
    <property type="entry name" value="EF-hand_7"/>
    <property type="match status" value="2"/>
</dbReference>
<feature type="domain" description="EF-hand" evidence="3">
    <location>
        <begin position="3"/>
        <end position="38"/>
    </location>
</feature>
<dbReference type="EMBL" id="JAPFFF010000009">
    <property type="protein sequence ID" value="KAK8882572.1"/>
    <property type="molecule type" value="Genomic_DNA"/>
</dbReference>
<dbReference type="InterPro" id="IPR011992">
    <property type="entry name" value="EF-hand-dom_pair"/>
</dbReference>
<protein>
    <submittedName>
        <fullName evidence="4">Calmodulin</fullName>
    </submittedName>
</protein>
<evidence type="ECO:0000313" key="5">
    <source>
        <dbReference type="Proteomes" id="UP001470230"/>
    </source>
</evidence>
<organism evidence="4 5">
    <name type="scientific">Tritrichomonas musculus</name>
    <dbReference type="NCBI Taxonomy" id="1915356"/>
    <lineage>
        <taxon>Eukaryota</taxon>
        <taxon>Metamonada</taxon>
        <taxon>Parabasalia</taxon>
        <taxon>Tritrichomonadida</taxon>
        <taxon>Tritrichomonadidae</taxon>
        <taxon>Tritrichomonas</taxon>
    </lineage>
</organism>
<dbReference type="SUPFAM" id="SSF47473">
    <property type="entry name" value="EF-hand"/>
    <property type="match status" value="1"/>
</dbReference>
<name>A0ABR2JWH4_9EUKA</name>
<evidence type="ECO:0000313" key="4">
    <source>
        <dbReference type="EMBL" id="KAK8882572.1"/>
    </source>
</evidence>
<reference evidence="4 5" key="1">
    <citation type="submission" date="2024-04" db="EMBL/GenBank/DDBJ databases">
        <title>Tritrichomonas musculus Genome.</title>
        <authorList>
            <person name="Alves-Ferreira E."/>
            <person name="Grigg M."/>
            <person name="Lorenzi H."/>
            <person name="Galac M."/>
        </authorList>
    </citation>
    <scope>NUCLEOTIDE SEQUENCE [LARGE SCALE GENOMIC DNA]</scope>
    <source>
        <strain evidence="4 5">EAF2021</strain>
    </source>
</reference>
<dbReference type="InterPro" id="IPR050230">
    <property type="entry name" value="CALM/Myosin/TropC-like"/>
</dbReference>
<comment type="caution">
    <text evidence="4">The sequence shown here is derived from an EMBL/GenBank/DDBJ whole genome shotgun (WGS) entry which is preliminary data.</text>
</comment>
<dbReference type="PROSITE" id="PS50222">
    <property type="entry name" value="EF_HAND_2"/>
    <property type="match status" value="2"/>
</dbReference>
<dbReference type="PANTHER" id="PTHR23048">
    <property type="entry name" value="MYOSIN LIGHT CHAIN 1, 3"/>
    <property type="match status" value="1"/>
</dbReference>
<dbReference type="SMART" id="SM00054">
    <property type="entry name" value="EFh"/>
    <property type="match status" value="4"/>
</dbReference>
<feature type="domain" description="EF-hand" evidence="3">
    <location>
        <begin position="76"/>
        <end position="111"/>
    </location>
</feature>
<dbReference type="CDD" id="cd00051">
    <property type="entry name" value="EFh"/>
    <property type="match status" value="2"/>
</dbReference>
<gene>
    <name evidence="4" type="ORF">M9Y10_045214</name>
</gene>
<keyword evidence="2" id="KW-0106">Calcium</keyword>
<dbReference type="PROSITE" id="PS00018">
    <property type="entry name" value="EF_HAND_1"/>
    <property type="match status" value="1"/>
</dbReference>
<evidence type="ECO:0000256" key="1">
    <source>
        <dbReference type="ARBA" id="ARBA00022737"/>
    </source>
</evidence>
<evidence type="ECO:0000256" key="2">
    <source>
        <dbReference type="ARBA" id="ARBA00022837"/>
    </source>
</evidence>
<proteinExistence type="predicted"/>
<dbReference type="InterPro" id="IPR002048">
    <property type="entry name" value="EF_hand_dom"/>
</dbReference>
<keyword evidence="5" id="KW-1185">Reference proteome</keyword>
<dbReference type="PANTHER" id="PTHR23048:SF0">
    <property type="entry name" value="CALMODULIN LIKE 3"/>
    <property type="match status" value="1"/>
</dbReference>
<dbReference type="Proteomes" id="UP001470230">
    <property type="component" value="Unassembled WGS sequence"/>
</dbReference>
<dbReference type="Gene3D" id="1.10.238.10">
    <property type="entry name" value="EF-hand"/>
    <property type="match status" value="2"/>
</dbReference>
<dbReference type="InterPro" id="IPR018247">
    <property type="entry name" value="EF_Hand_1_Ca_BS"/>
</dbReference>
<keyword evidence="1" id="KW-0677">Repeat</keyword>
<evidence type="ECO:0000259" key="3">
    <source>
        <dbReference type="PROSITE" id="PS50222"/>
    </source>
</evidence>
<accession>A0ABR2JWH4</accession>